<evidence type="ECO:0000313" key="3">
    <source>
        <dbReference type="Proteomes" id="UP000799291"/>
    </source>
</evidence>
<reference evidence="2" key="1">
    <citation type="journal article" date="2020" name="Stud. Mycol.">
        <title>101 Dothideomycetes genomes: a test case for predicting lifestyles and emergence of pathogens.</title>
        <authorList>
            <person name="Haridas S."/>
            <person name="Albert R."/>
            <person name="Binder M."/>
            <person name="Bloem J."/>
            <person name="Labutti K."/>
            <person name="Salamov A."/>
            <person name="Andreopoulos B."/>
            <person name="Baker S."/>
            <person name="Barry K."/>
            <person name="Bills G."/>
            <person name="Bluhm B."/>
            <person name="Cannon C."/>
            <person name="Castanera R."/>
            <person name="Culley D."/>
            <person name="Daum C."/>
            <person name="Ezra D."/>
            <person name="Gonzalez J."/>
            <person name="Henrissat B."/>
            <person name="Kuo A."/>
            <person name="Liang C."/>
            <person name="Lipzen A."/>
            <person name="Lutzoni F."/>
            <person name="Magnuson J."/>
            <person name="Mondo S."/>
            <person name="Nolan M."/>
            <person name="Ohm R."/>
            <person name="Pangilinan J."/>
            <person name="Park H.-J."/>
            <person name="Ramirez L."/>
            <person name="Alfaro M."/>
            <person name="Sun H."/>
            <person name="Tritt A."/>
            <person name="Yoshinaga Y."/>
            <person name="Zwiers L.-H."/>
            <person name="Turgeon B."/>
            <person name="Goodwin S."/>
            <person name="Spatafora J."/>
            <person name="Crous P."/>
            <person name="Grigoriev I."/>
        </authorList>
    </citation>
    <scope>NUCLEOTIDE SEQUENCE</scope>
    <source>
        <strain evidence="2">CBS 122367</strain>
    </source>
</reference>
<proteinExistence type="predicted"/>
<sequence length="138" mass="15456">MRRRGCWEPHPMGSWRNADVWARFRTAKDDGSLNASIALSGPIAYRTLTDHPQLPHVCTPHHLEHQPHTPPTAPTILLARSPPQNKYLTTPPITPSRPDTKKSDRTSTVQVRLCRPGEAPGPHVLHALVYSWARVLVC</sequence>
<keyword evidence="3" id="KW-1185">Reference proteome</keyword>
<evidence type="ECO:0000256" key="1">
    <source>
        <dbReference type="SAM" id="MobiDB-lite"/>
    </source>
</evidence>
<feature type="region of interest" description="Disordered" evidence="1">
    <location>
        <begin position="62"/>
        <end position="106"/>
    </location>
</feature>
<dbReference type="EMBL" id="MU005584">
    <property type="protein sequence ID" value="KAF2683321.1"/>
    <property type="molecule type" value="Genomic_DNA"/>
</dbReference>
<organism evidence="2 3">
    <name type="scientific">Lentithecium fluviatile CBS 122367</name>
    <dbReference type="NCBI Taxonomy" id="1168545"/>
    <lineage>
        <taxon>Eukaryota</taxon>
        <taxon>Fungi</taxon>
        <taxon>Dikarya</taxon>
        <taxon>Ascomycota</taxon>
        <taxon>Pezizomycotina</taxon>
        <taxon>Dothideomycetes</taxon>
        <taxon>Pleosporomycetidae</taxon>
        <taxon>Pleosporales</taxon>
        <taxon>Massarineae</taxon>
        <taxon>Lentitheciaceae</taxon>
        <taxon>Lentithecium</taxon>
    </lineage>
</organism>
<dbReference type="Proteomes" id="UP000799291">
    <property type="component" value="Unassembled WGS sequence"/>
</dbReference>
<name>A0A6G1IZE9_9PLEO</name>
<protein>
    <submittedName>
        <fullName evidence="2">Uncharacterized protein</fullName>
    </submittedName>
</protein>
<dbReference type="AlphaFoldDB" id="A0A6G1IZE9"/>
<gene>
    <name evidence="2" type="ORF">K458DRAFT_44847</name>
</gene>
<accession>A0A6G1IZE9</accession>
<evidence type="ECO:0000313" key="2">
    <source>
        <dbReference type="EMBL" id="KAF2683321.1"/>
    </source>
</evidence>